<protein>
    <submittedName>
        <fullName evidence="2">Uncharacterized protein</fullName>
    </submittedName>
</protein>
<dbReference type="AlphaFoldDB" id="A0A7S2WHU7"/>
<name>A0A7S2WHU7_9STRA</name>
<accession>A0A7S2WHU7</accession>
<dbReference type="InterPro" id="IPR005227">
    <property type="entry name" value="YqgF"/>
</dbReference>
<dbReference type="Gene3D" id="3.30.420.140">
    <property type="entry name" value="YqgF/RNase H-like domain"/>
    <property type="match status" value="1"/>
</dbReference>
<gene>
    <name evidence="2" type="ORF">RMAR1173_LOCUS10546</name>
</gene>
<feature type="region of interest" description="Disordered" evidence="1">
    <location>
        <begin position="128"/>
        <end position="162"/>
    </location>
</feature>
<dbReference type="InterPro" id="IPR012337">
    <property type="entry name" value="RNaseH-like_sf"/>
</dbReference>
<dbReference type="InterPro" id="IPR037027">
    <property type="entry name" value="YqgF/RNaseH-like_dom_sf"/>
</dbReference>
<evidence type="ECO:0000256" key="1">
    <source>
        <dbReference type="SAM" id="MobiDB-lite"/>
    </source>
</evidence>
<dbReference type="GO" id="GO:0006364">
    <property type="term" value="P:rRNA processing"/>
    <property type="evidence" value="ECO:0007669"/>
    <property type="project" value="InterPro"/>
</dbReference>
<organism evidence="2">
    <name type="scientific">Rhizochromulina marina</name>
    <dbReference type="NCBI Taxonomy" id="1034831"/>
    <lineage>
        <taxon>Eukaryota</taxon>
        <taxon>Sar</taxon>
        <taxon>Stramenopiles</taxon>
        <taxon>Ochrophyta</taxon>
        <taxon>Dictyochophyceae</taxon>
        <taxon>Rhizochromulinales</taxon>
        <taxon>Rhizochromulina</taxon>
    </lineage>
</organism>
<dbReference type="SUPFAM" id="SSF53098">
    <property type="entry name" value="Ribonuclease H-like"/>
    <property type="match status" value="1"/>
</dbReference>
<proteinExistence type="predicted"/>
<reference evidence="2" key="1">
    <citation type="submission" date="2021-01" db="EMBL/GenBank/DDBJ databases">
        <authorList>
            <person name="Corre E."/>
            <person name="Pelletier E."/>
            <person name="Niang G."/>
            <person name="Scheremetjew M."/>
            <person name="Finn R."/>
            <person name="Kale V."/>
            <person name="Holt S."/>
            <person name="Cochrane G."/>
            <person name="Meng A."/>
            <person name="Brown T."/>
            <person name="Cohen L."/>
        </authorList>
    </citation>
    <scope>NUCLEOTIDE SEQUENCE</scope>
    <source>
        <strain evidence="2">CCMP1243</strain>
    </source>
</reference>
<dbReference type="EMBL" id="HBHJ01015844">
    <property type="protein sequence ID" value="CAD9687804.1"/>
    <property type="molecule type" value="Transcribed_RNA"/>
</dbReference>
<feature type="compositionally biased region" description="Polar residues" evidence="1">
    <location>
        <begin position="139"/>
        <end position="156"/>
    </location>
</feature>
<evidence type="ECO:0000313" key="2">
    <source>
        <dbReference type="EMBL" id="CAD9687804.1"/>
    </source>
</evidence>
<dbReference type="Pfam" id="PF03652">
    <property type="entry name" value="RuvX"/>
    <property type="match status" value="1"/>
</dbReference>
<sequence length="183" mass="20013">MPPVGQLLVVGNPLNQDGEENFQSDLTRNFTQVLASEVARRSLKLGVYMKDERYSSAEAEANLQFVSKKSKGRMLAVLDAESACSILRAFFNEPVDSSVERITPLMEAEALAEMKRWIAIAEEPWHGLHQSRSHGESENLPNDSSRIEESLSTASGRETDTFDIGDLDAAVDAAASDLLGGDK</sequence>